<organism evidence="4 5">
    <name type="scientific">Nitratireductor arenosus</name>
    <dbReference type="NCBI Taxonomy" id="2682096"/>
    <lineage>
        <taxon>Bacteria</taxon>
        <taxon>Pseudomonadati</taxon>
        <taxon>Pseudomonadota</taxon>
        <taxon>Alphaproteobacteria</taxon>
        <taxon>Hyphomicrobiales</taxon>
        <taxon>Phyllobacteriaceae</taxon>
        <taxon>Nitratireductor</taxon>
    </lineage>
</organism>
<sequence length="277" mass="30876">MLRALCTLFLYLALAANPAIAEPVIPNLWDTRERLSKPEIGELPRLRFLTTIDFPPFNFLDRNGRLSGFHVDLARAICAELSLEELCQIQALPWDELSSALEAGQGEAILAGLAVTTESRRRYAFSRPYLRLPARFVAAKDKTVAEPLHETLAAKRVGVRGGSVHEKILRELFPDLRPVIYSRSDWMLDDVRQGKTDAAFADGMALSFWLSGSESQTCCRFVGGPYLLPAYLGPGMAIATRRGMPELAAAFDYALHEINANGTFAELYLRYFPVSFF</sequence>
<accession>A0A844QKW2</accession>
<evidence type="ECO:0000256" key="2">
    <source>
        <dbReference type="SAM" id="SignalP"/>
    </source>
</evidence>
<dbReference type="Proteomes" id="UP000463224">
    <property type="component" value="Unassembled WGS sequence"/>
</dbReference>
<feature type="domain" description="Solute-binding protein family 3/N-terminal" evidence="3">
    <location>
        <begin position="45"/>
        <end position="275"/>
    </location>
</feature>
<dbReference type="SMART" id="SM00062">
    <property type="entry name" value="PBPb"/>
    <property type="match status" value="1"/>
</dbReference>
<evidence type="ECO:0000313" key="4">
    <source>
        <dbReference type="EMBL" id="MVA98531.1"/>
    </source>
</evidence>
<dbReference type="SUPFAM" id="SSF53850">
    <property type="entry name" value="Periplasmic binding protein-like II"/>
    <property type="match status" value="1"/>
</dbReference>
<dbReference type="InterPro" id="IPR001638">
    <property type="entry name" value="Solute-binding_3/MltF_N"/>
</dbReference>
<dbReference type="PANTHER" id="PTHR35936:SF35">
    <property type="entry name" value="L-CYSTINE-BINDING PROTEIN TCYJ"/>
    <property type="match status" value="1"/>
</dbReference>
<feature type="chain" id="PRO_5032849019" evidence="2">
    <location>
        <begin position="22"/>
        <end position="277"/>
    </location>
</feature>
<keyword evidence="1 2" id="KW-0732">Signal</keyword>
<proteinExistence type="predicted"/>
<dbReference type="CDD" id="cd01001">
    <property type="entry name" value="PBP2_HisJ_LAO_like"/>
    <property type="match status" value="1"/>
</dbReference>
<protein>
    <submittedName>
        <fullName evidence="4">Transporter substrate-binding domain-containing protein</fullName>
    </submittedName>
</protein>
<dbReference type="Pfam" id="PF00497">
    <property type="entry name" value="SBP_bac_3"/>
    <property type="match status" value="1"/>
</dbReference>
<comment type="caution">
    <text evidence="4">The sequence shown here is derived from an EMBL/GenBank/DDBJ whole genome shotgun (WGS) entry which is preliminary data.</text>
</comment>
<dbReference type="PANTHER" id="PTHR35936">
    <property type="entry name" value="MEMBRANE-BOUND LYTIC MUREIN TRANSGLYCOSYLASE F"/>
    <property type="match status" value="1"/>
</dbReference>
<dbReference type="Gene3D" id="3.40.190.10">
    <property type="entry name" value="Periplasmic binding protein-like II"/>
    <property type="match status" value="2"/>
</dbReference>
<gene>
    <name evidence="4" type="ORF">GN330_14885</name>
</gene>
<keyword evidence="5" id="KW-1185">Reference proteome</keyword>
<evidence type="ECO:0000259" key="3">
    <source>
        <dbReference type="SMART" id="SM00062"/>
    </source>
</evidence>
<feature type="signal peptide" evidence="2">
    <location>
        <begin position="1"/>
        <end position="21"/>
    </location>
</feature>
<dbReference type="AlphaFoldDB" id="A0A844QKW2"/>
<name>A0A844QKW2_9HYPH</name>
<dbReference type="EMBL" id="WPHG01000003">
    <property type="protein sequence ID" value="MVA98531.1"/>
    <property type="molecule type" value="Genomic_DNA"/>
</dbReference>
<reference evidence="4 5" key="1">
    <citation type="submission" date="2019-12" db="EMBL/GenBank/DDBJ databases">
        <title>Nitratireductor arenosus sp. nov., Isolated from sea sand, Jeju island, South Korea.</title>
        <authorList>
            <person name="Kim W."/>
        </authorList>
    </citation>
    <scope>NUCLEOTIDE SEQUENCE [LARGE SCALE GENOMIC DNA]</scope>
    <source>
        <strain evidence="4 5">CAU 1489</strain>
    </source>
</reference>
<evidence type="ECO:0000256" key="1">
    <source>
        <dbReference type="ARBA" id="ARBA00022729"/>
    </source>
</evidence>
<evidence type="ECO:0000313" key="5">
    <source>
        <dbReference type="Proteomes" id="UP000463224"/>
    </source>
</evidence>
<dbReference type="RefSeq" id="WP_156713455.1">
    <property type="nucleotide sequence ID" value="NZ_WPHG01000003.1"/>
</dbReference>